<keyword evidence="4" id="KW-1185">Reference proteome</keyword>
<name>A0ABN9A3P8_RANTA</name>
<evidence type="ECO:0000313" key="4">
    <source>
        <dbReference type="Proteomes" id="UP001176941"/>
    </source>
</evidence>
<feature type="compositionally biased region" description="Basic and acidic residues" evidence="1">
    <location>
        <begin position="76"/>
        <end position="85"/>
    </location>
</feature>
<gene>
    <name evidence="3" type="ORF">MRATA1EN1_LOCUS27973</name>
</gene>
<reference evidence="3" key="1">
    <citation type="submission" date="2023-04" db="EMBL/GenBank/DDBJ databases">
        <authorList>
            <consortium name="ELIXIR-Norway"/>
        </authorList>
    </citation>
    <scope>NUCLEOTIDE SEQUENCE [LARGE SCALE GENOMIC DNA]</scope>
</reference>
<organism evidence="3 4">
    <name type="scientific">Rangifer tarandus platyrhynchus</name>
    <name type="common">Svalbard reindeer</name>
    <dbReference type="NCBI Taxonomy" id="3082113"/>
    <lineage>
        <taxon>Eukaryota</taxon>
        <taxon>Metazoa</taxon>
        <taxon>Chordata</taxon>
        <taxon>Craniata</taxon>
        <taxon>Vertebrata</taxon>
        <taxon>Euteleostomi</taxon>
        <taxon>Mammalia</taxon>
        <taxon>Eutheria</taxon>
        <taxon>Laurasiatheria</taxon>
        <taxon>Artiodactyla</taxon>
        <taxon>Ruminantia</taxon>
        <taxon>Pecora</taxon>
        <taxon>Cervidae</taxon>
        <taxon>Odocoileinae</taxon>
        <taxon>Rangifer</taxon>
    </lineage>
</organism>
<feature type="region of interest" description="Disordered" evidence="1">
    <location>
        <begin position="65"/>
        <end position="94"/>
    </location>
</feature>
<keyword evidence="2" id="KW-0472">Membrane</keyword>
<dbReference type="Proteomes" id="UP001176941">
    <property type="component" value="Chromosome 8"/>
</dbReference>
<evidence type="ECO:0000256" key="2">
    <source>
        <dbReference type="SAM" id="Phobius"/>
    </source>
</evidence>
<accession>A0ABN9A3P8</accession>
<evidence type="ECO:0000313" key="3">
    <source>
        <dbReference type="EMBL" id="CAI9179011.1"/>
    </source>
</evidence>
<evidence type="ECO:0000256" key="1">
    <source>
        <dbReference type="SAM" id="MobiDB-lite"/>
    </source>
</evidence>
<feature type="transmembrane region" description="Helical" evidence="2">
    <location>
        <begin position="103"/>
        <end position="123"/>
    </location>
</feature>
<keyword evidence="2" id="KW-0812">Transmembrane</keyword>
<keyword evidence="2" id="KW-1133">Transmembrane helix</keyword>
<proteinExistence type="predicted"/>
<sequence length="129" mass="13655">MSPRAVLPARPPGLSSVHSGVVTSLERVAEVPSSSLWTRRPEALPESWPSAAVLLNVTFTMETQARSTRVPGSRQELGEARKDPRPISGGPAMPTPHRLTSGLCILVVSGIMAFGYCLMPASIGTQPPV</sequence>
<protein>
    <submittedName>
        <fullName evidence="3">Uncharacterized protein</fullName>
    </submittedName>
</protein>
<dbReference type="EMBL" id="OX459944">
    <property type="protein sequence ID" value="CAI9179011.1"/>
    <property type="molecule type" value="Genomic_DNA"/>
</dbReference>